<feature type="domain" description="Neutral/alkaline non-lysosomal ceramidase C-terminal" evidence="7">
    <location>
        <begin position="520"/>
        <end position="685"/>
    </location>
</feature>
<evidence type="ECO:0000256" key="3">
    <source>
        <dbReference type="PIRSR" id="PIRSR606823-2"/>
    </source>
</evidence>
<dbReference type="GO" id="GO:0046872">
    <property type="term" value="F:metal ion binding"/>
    <property type="evidence" value="ECO:0007669"/>
    <property type="project" value="UniProtKB-KW"/>
</dbReference>
<dbReference type="GO" id="GO:0046514">
    <property type="term" value="P:ceramide catabolic process"/>
    <property type="evidence" value="ECO:0007669"/>
    <property type="project" value="InterPro"/>
</dbReference>
<evidence type="ECO:0000256" key="1">
    <source>
        <dbReference type="ARBA" id="ARBA00009835"/>
    </source>
</evidence>
<feature type="domain" description="Neutral/alkaline non-lysosomal ceramidase N-terminal" evidence="6">
    <location>
        <begin position="26"/>
        <end position="518"/>
    </location>
</feature>
<evidence type="ECO:0000313" key="8">
    <source>
        <dbReference type="EMBL" id="TQV85016.1"/>
    </source>
</evidence>
<keyword evidence="9" id="KW-1185">Reference proteome</keyword>
<comment type="catalytic activity">
    <reaction evidence="4">
        <text>an N-acylsphing-4-enine + H2O = sphing-4-enine + a fatty acid</text>
        <dbReference type="Rhea" id="RHEA:20856"/>
        <dbReference type="ChEBI" id="CHEBI:15377"/>
        <dbReference type="ChEBI" id="CHEBI:28868"/>
        <dbReference type="ChEBI" id="CHEBI:52639"/>
        <dbReference type="ChEBI" id="CHEBI:57756"/>
        <dbReference type="EC" id="3.5.1.23"/>
    </reaction>
</comment>
<dbReference type="RefSeq" id="WP_142933670.1">
    <property type="nucleotide sequence ID" value="NZ_ML660169.1"/>
</dbReference>
<dbReference type="GO" id="GO:0042759">
    <property type="term" value="P:long-chain fatty acid biosynthetic process"/>
    <property type="evidence" value="ECO:0007669"/>
    <property type="project" value="TreeGrafter"/>
</dbReference>
<dbReference type="AlphaFoldDB" id="A0A545U6C3"/>
<evidence type="ECO:0000256" key="2">
    <source>
        <dbReference type="ARBA" id="ARBA00022801"/>
    </source>
</evidence>
<dbReference type="Pfam" id="PF17048">
    <property type="entry name" value="Ceramidse_alk_C"/>
    <property type="match status" value="1"/>
</dbReference>
<dbReference type="GO" id="GO:0017040">
    <property type="term" value="F:N-acylsphingosine amidohydrolase activity"/>
    <property type="evidence" value="ECO:0007669"/>
    <property type="project" value="UniProtKB-UniRule"/>
</dbReference>
<comment type="caution">
    <text evidence="8">The sequence shown here is derived from an EMBL/GenBank/DDBJ whole genome shotgun (WGS) entry which is preliminary data.</text>
</comment>
<dbReference type="InterPro" id="IPR038445">
    <property type="entry name" value="NCDase_C_sf"/>
</dbReference>
<feature type="binding site" evidence="3">
    <location>
        <position position="452"/>
    </location>
    <ligand>
        <name>Zn(2+)</name>
        <dbReference type="ChEBI" id="CHEBI:29105"/>
    </ligand>
</feature>
<evidence type="ECO:0000259" key="6">
    <source>
        <dbReference type="Pfam" id="PF04734"/>
    </source>
</evidence>
<comment type="cofactor">
    <cofactor evidence="3">
        <name>Zn(2+)</name>
        <dbReference type="ChEBI" id="CHEBI:29105"/>
    </cofactor>
    <text evidence="3">Binds 1 zinc ion per subunit.</text>
</comment>
<feature type="chain" id="PRO_5021782797" description="Neutral ceramidase" evidence="5">
    <location>
        <begin position="22"/>
        <end position="686"/>
    </location>
</feature>
<evidence type="ECO:0000313" key="9">
    <source>
        <dbReference type="Proteomes" id="UP000315439"/>
    </source>
</evidence>
<keyword evidence="3" id="KW-0862">Zinc</keyword>
<feature type="binding site" evidence="3">
    <location>
        <position position="489"/>
    </location>
    <ligand>
        <name>Zn(2+)</name>
        <dbReference type="ChEBI" id="CHEBI:29105"/>
    </ligand>
</feature>
<evidence type="ECO:0000256" key="4">
    <source>
        <dbReference type="RuleBase" id="RU366019"/>
    </source>
</evidence>
<dbReference type="InterPro" id="IPR031329">
    <property type="entry name" value="NEUT/ALK_ceramidase_N"/>
</dbReference>
<dbReference type="Proteomes" id="UP000315439">
    <property type="component" value="Unassembled WGS sequence"/>
</dbReference>
<dbReference type="PANTHER" id="PTHR12670">
    <property type="entry name" value="CERAMIDASE"/>
    <property type="match status" value="1"/>
</dbReference>
<dbReference type="GO" id="GO:0016020">
    <property type="term" value="C:membrane"/>
    <property type="evidence" value="ECO:0007669"/>
    <property type="project" value="GOC"/>
</dbReference>
<dbReference type="InterPro" id="IPR031331">
    <property type="entry name" value="NEUT/ALK_ceramidase_C"/>
</dbReference>
<gene>
    <name evidence="8" type="ORF">FLL46_21745</name>
</gene>
<reference evidence="8 9" key="1">
    <citation type="submission" date="2019-07" db="EMBL/GenBank/DDBJ databases">
        <title>Draft genome for Aliikangiella sp. M105.</title>
        <authorList>
            <person name="Wang G."/>
        </authorList>
    </citation>
    <scope>NUCLEOTIDE SEQUENCE [LARGE SCALE GENOMIC DNA]</scope>
    <source>
        <strain evidence="8 9">M105</strain>
    </source>
</reference>
<feature type="binding site" evidence="3">
    <location>
        <position position="226"/>
    </location>
    <ligand>
        <name>Zn(2+)</name>
        <dbReference type="ChEBI" id="CHEBI:29105"/>
    </ligand>
</feature>
<protein>
    <recommendedName>
        <fullName evidence="4">Neutral ceramidase</fullName>
        <ecNumber evidence="4">3.5.1.23</ecNumber>
    </recommendedName>
</protein>
<dbReference type="EMBL" id="VIKS01000013">
    <property type="protein sequence ID" value="TQV85016.1"/>
    <property type="molecule type" value="Genomic_DNA"/>
</dbReference>
<dbReference type="InterPro" id="IPR006823">
    <property type="entry name" value="Ceramidase_alk"/>
</dbReference>
<keyword evidence="5" id="KW-0732">Signal</keyword>
<organism evidence="8 9">
    <name type="scientific">Aliikangiella coralliicola</name>
    <dbReference type="NCBI Taxonomy" id="2592383"/>
    <lineage>
        <taxon>Bacteria</taxon>
        <taxon>Pseudomonadati</taxon>
        <taxon>Pseudomonadota</taxon>
        <taxon>Gammaproteobacteria</taxon>
        <taxon>Oceanospirillales</taxon>
        <taxon>Pleioneaceae</taxon>
        <taxon>Aliikangiella</taxon>
    </lineage>
</organism>
<sequence length="686" mass="74428">MPTIKLAFLTVLLFLTFPCKGAESTYQIGTGIYDITGPAAEIGLYGYVNESQIARGIHQRLRSRAFIVNKPSTNKRIVFVSADVSAIFPAVKLEVVKRLAATYGTLYTHDNVMLTATHTHTGPGGSGHHGLFVLASITGYSPQNFEAVVNGIVQSIERAHANLAPGSIKFSRGELTGAALNRSLTAYNQNPDKTAYPKNTNTDMTLLKFVKDGGQEIGMIDWFSTHNTSFSKNFTLISGDHKGHASYLFEQDKGTDYRAAETFVAAFANSDEGDTVPSDGNAFSMPGFQGSSDEYSNTQAAALKQYQKAVTLYSSATEAMDGALDYRHKWVNMNGYQVNAAYTGTTNKQLCQAARGFSMLAGGENGPANIPGIYEGMVVGGFNMNDALAAADNFIGSLIQLILGAILLGTDDPCQHPKPVFMPTGSLGLEPQILPFQIFVIDKLAIIAVPAEITTMSGRRLRAKVLATLANEDVDYAVIAGLANSYSGYLSTFEEYQVQHYEGASTLFGPHTHHAYEQIFNELSTALANGTAITGSATPVDLSSTASTLYQSPGVAYDDKRLFESFGQVMQGPNATYTKGNTVTVTFRAGHPKNNLKIQDSFIKIQKRVGFNWVTIAEDWDWSTRYEWRRDTAIDCLACSFVDAIWTIPSNASSGIYRIQHDGHWKQAITGTIFPYSGASTTFTVN</sequence>
<dbReference type="OrthoDB" id="6899210at2"/>
<keyword evidence="2 4" id="KW-0378">Hydrolase</keyword>
<keyword evidence="3" id="KW-0479">Metal-binding</keyword>
<feature type="binding site" evidence="3">
    <location>
        <position position="118"/>
    </location>
    <ligand>
        <name>Zn(2+)</name>
        <dbReference type="ChEBI" id="CHEBI:29105"/>
    </ligand>
</feature>
<keyword evidence="4" id="KW-0443">Lipid metabolism</keyword>
<name>A0A545U6C3_9GAMM</name>
<evidence type="ECO:0000256" key="5">
    <source>
        <dbReference type="SAM" id="SignalP"/>
    </source>
</evidence>
<dbReference type="Gene3D" id="2.60.40.2300">
    <property type="entry name" value="Neutral/alkaline non-lysosomal ceramidase, C-terminal domain"/>
    <property type="match status" value="1"/>
</dbReference>
<accession>A0A545U6C3</accession>
<feature type="signal peptide" evidence="5">
    <location>
        <begin position="1"/>
        <end position="21"/>
    </location>
</feature>
<dbReference type="GO" id="GO:0046512">
    <property type="term" value="P:sphingosine biosynthetic process"/>
    <property type="evidence" value="ECO:0007669"/>
    <property type="project" value="TreeGrafter"/>
</dbReference>
<proteinExistence type="inferred from homology"/>
<dbReference type="GO" id="GO:0005576">
    <property type="term" value="C:extracellular region"/>
    <property type="evidence" value="ECO:0007669"/>
    <property type="project" value="TreeGrafter"/>
</dbReference>
<keyword evidence="4" id="KW-0746">Sphingolipid metabolism</keyword>
<dbReference type="PANTHER" id="PTHR12670:SF1">
    <property type="entry name" value="NEUTRAL CERAMIDASE"/>
    <property type="match status" value="1"/>
</dbReference>
<comment type="similarity">
    <text evidence="1 4">Belongs to the neutral ceramidase family.</text>
</comment>
<evidence type="ECO:0000259" key="7">
    <source>
        <dbReference type="Pfam" id="PF17048"/>
    </source>
</evidence>
<dbReference type="Pfam" id="PF04734">
    <property type="entry name" value="Ceramidase_alk"/>
    <property type="match status" value="1"/>
</dbReference>
<dbReference type="EC" id="3.5.1.23" evidence="4"/>